<evidence type="ECO:0000313" key="1">
    <source>
        <dbReference type="EMBL" id="CAG7820199.1"/>
    </source>
</evidence>
<dbReference type="PANTHER" id="PTHR34153">
    <property type="entry name" value="SI:CH211-262H13.3-RELATED-RELATED"/>
    <property type="match status" value="1"/>
</dbReference>
<dbReference type="PANTHER" id="PTHR34153:SF2">
    <property type="entry name" value="SI:CH211-262H13.3-RELATED"/>
    <property type="match status" value="1"/>
</dbReference>
<evidence type="ECO:0000313" key="2">
    <source>
        <dbReference type="Proteomes" id="UP000708208"/>
    </source>
</evidence>
<dbReference type="AlphaFoldDB" id="A0A8J2PPE0"/>
<sequence>IRNLSTLGGSDLTAIVNNILKKVLTYAAASRFNFTGINGKICFSSLSFNEIIYEAAIRNHVASQETQASVRVKVMKWLQHSTDKLPKPNKHNTAQASI</sequence>
<gene>
    <name evidence="1" type="ORF">AFUS01_LOCUS30602</name>
</gene>
<dbReference type="OrthoDB" id="6614320at2759"/>
<organism evidence="1 2">
    <name type="scientific">Allacma fusca</name>
    <dbReference type="NCBI Taxonomy" id="39272"/>
    <lineage>
        <taxon>Eukaryota</taxon>
        <taxon>Metazoa</taxon>
        <taxon>Ecdysozoa</taxon>
        <taxon>Arthropoda</taxon>
        <taxon>Hexapoda</taxon>
        <taxon>Collembola</taxon>
        <taxon>Symphypleona</taxon>
        <taxon>Sminthuridae</taxon>
        <taxon>Allacma</taxon>
    </lineage>
</organism>
<dbReference type="EMBL" id="CAJVCH010472382">
    <property type="protein sequence ID" value="CAG7820199.1"/>
    <property type="molecule type" value="Genomic_DNA"/>
</dbReference>
<comment type="caution">
    <text evidence="1">The sequence shown here is derived from an EMBL/GenBank/DDBJ whole genome shotgun (WGS) entry which is preliminary data.</text>
</comment>
<keyword evidence="2" id="KW-1185">Reference proteome</keyword>
<dbReference type="Proteomes" id="UP000708208">
    <property type="component" value="Unassembled WGS sequence"/>
</dbReference>
<evidence type="ECO:0008006" key="3">
    <source>
        <dbReference type="Google" id="ProtNLM"/>
    </source>
</evidence>
<reference evidence="1" key="1">
    <citation type="submission" date="2021-06" db="EMBL/GenBank/DDBJ databases">
        <authorList>
            <person name="Hodson N. C."/>
            <person name="Mongue J. A."/>
            <person name="Jaron S. K."/>
        </authorList>
    </citation>
    <scope>NUCLEOTIDE SEQUENCE</scope>
</reference>
<proteinExistence type="predicted"/>
<feature type="non-terminal residue" evidence="1">
    <location>
        <position position="1"/>
    </location>
</feature>
<accession>A0A8J2PPE0</accession>
<protein>
    <recommendedName>
        <fullName evidence="3">DUF4806 domain-containing protein</fullName>
    </recommendedName>
</protein>
<name>A0A8J2PPE0_9HEXA</name>